<dbReference type="SUPFAM" id="SSF54292">
    <property type="entry name" value="2Fe-2S ferredoxin-like"/>
    <property type="match status" value="1"/>
</dbReference>
<dbReference type="InterPro" id="IPR042204">
    <property type="entry name" value="2Fe-2S-bd_N"/>
</dbReference>
<evidence type="ECO:0000256" key="1">
    <source>
        <dbReference type="ARBA" id="ARBA00023002"/>
    </source>
</evidence>
<gene>
    <name evidence="2" type="ORF">SCMC78_14070</name>
</gene>
<protein>
    <submittedName>
        <fullName evidence="2">(2Fe-2S)-binding protein</fullName>
    </submittedName>
</protein>
<sequence length="105" mass="10897">MTEVTAESAEMEETAEMAETAETAFTVDGEPLAFVPGQTLAAALVASGRVAWRTTRGGQRPRGIFCGIGVCFDCLVTVDGRGGQRACLVLARPGMAVTTGEDGDE</sequence>
<dbReference type="Gene3D" id="3.10.20.440">
    <property type="entry name" value="2Fe-2S iron-sulphur cluster binding domain, sarcosine oxidase, alpha subunit, N-terminal domain"/>
    <property type="match status" value="1"/>
</dbReference>
<accession>A0AB33KFM9</accession>
<organism evidence="2">
    <name type="scientific">Streptomyces sp. CMC78</name>
    <dbReference type="NCBI Taxonomy" id="3231512"/>
    <lineage>
        <taxon>Bacteria</taxon>
        <taxon>Bacillati</taxon>
        <taxon>Actinomycetota</taxon>
        <taxon>Actinomycetes</taxon>
        <taxon>Kitasatosporales</taxon>
        <taxon>Streptomycetaceae</taxon>
        <taxon>Streptomyces</taxon>
    </lineage>
</organism>
<proteinExistence type="predicted"/>
<dbReference type="GO" id="GO:0016491">
    <property type="term" value="F:oxidoreductase activity"/>
    <property type="evidence" value="ECO:0007669"/>
    <property type="project" value="UniProtKB-KW"/>
</dbReference>
<keyword evidence="1" id="KW-0560">Oxidoreductase</keyword>
<dbReference type="GO" id="GO:0051536">
    <property type="term" value="F:iron-sulfur cluster binding"/>
    <property type="evidence" value="ECO:0007669"/>
    <property type="project" value="InterPro"/>
</dbReference>
<dbReference type="EMBL" id="AP035884">
    <property type="protein sequence ID" value="BFP51600.1"/>
    <property type="molecule type" value="Genomic_DNA"/>
</dbReference>
<dbReference type="InterPro" id="IPR036010">
    <property type="entry name" value="2Fe-2S_ferredoxin-like_sf"/>
</dbReference>
<evidence type="ECO:0000313" key="2">
    <source>
        <dbReference type="EMBL" id="BFP51600.1"/>
    </source>
</evidence>
<name>A0AB33KFM9_9ACTN</name>
<dbReference type="KEGG" id="stcm:SCMC78_14070"/>
<reference evidence="2" key="1">
    <citation type="submission" date="2024-07" db="EMBL/GenBank/DDBJ databases">
        <title>Complete genome sequences of cellulolytic bacteria, Kitasatospora sp. CMC57 and Streptomyces sp. CMC78, isolated from Japanese agricultural soil.</title>
        <authorList>
            <person name="Hashimoto T."/>
            <person name="Ito M."/>
            <person name="Iwamoto M."/>
            <person name="Fukahori D."/>
            <person name="Shoda T."/>
            <person name="Sakoda M."/>
            <person name="Morohoshi T."/>
            <person name="Mitsuboshi M."/>
            <person name="Nishizawa T."/>
        </authorList>
    </citation>
    <scope>NUCLEOTIDE SEQUENCE</scope>
    <source>
        <strain evidence="2">CMC78</strain>
    </source>
</reference>
<dbReference type="AlphaFoldDB" id="A0AB33KFM9"/>
<dbReference type="Pfam" id="PF13510">
    <property type="entry name" value="Fer2_4"/>
    <property type="match status" value="1"/>
</dbReference>